<proteinExistence type="predicted"/>
<sequence length="122" mass="13090">MSIVSGVPTCSMILVTLRVMWSSILATLFFEAKGPIWHVNQTHSASEQPSVSVLTCATGNLLSRMESALASLRDLGWPATVSAEADRFLTLATEPLQLPPTLLLVPSSALTPSSFRKGSFFP</sequence>
<protein>
    <submittedName>
        <fullName evidence="1">Putative secreted protein</fullName>
    </submittedName>
</protein>
<name>A0A6B0UPQ9_IXORI</name>
<reference evidence="1" key="1">
    <citation type="submission" date="2019-12" db="EMBL/GenBank/DDBJ databases">
        <title>An insight into the sialome of adult female Ixodes ricinus ticks feeding for 6 days.</title>
        <authorList>
            <person name="Perner J."/>
            <person name="Ribeiro J.M.C."/>
        </authorList>
    </citation>
    <scope>NUCLEOTIDE SEQUENCE</scope>
    <source>
        <strain evidence="1">Semi-engorged</strain>
        <tissue evidence="1">Salivary glands</tissue>
    </source>
</reference>
<organism evidence="1">
    <name type="scientific">Ixodes ricinus</name>
    <name type="common">Common tick</name>
    <name type="synonym">Acarus ricinus</name>
    <dbReference type="NCBI Taxonomy" id="34613"/>
    <lineage>
        <taxon>Eukaryota</taxon>
        <taxon>Metazoa</taxon>
        <taxon>Ecdysozoa</taxon>
        <taxon>Arthropoda</taxon>
        <taxon>Chelicerata</taxon>
        <taxon>Arachnida</taxon>
        <taxon>Acari</taxon>
        <taxon>Parasitiformes</taxon>
        <taxon>Ixodida</taxon>
        <taxon>Ixodoidea</taxon>
        <taxon>Ixodidae</taxon>
        <taxon>Ixodinae</taxon>
        <taxon>Ixodes</taxon>
    </lineage>
</organism>
<dbReference type="AlphaFoldDB" id="A0A6B0UPQ9"/>
<accession>A0A6B0UPQ9</accession>
<evidence type="ECO:0000313" key="1">
    <source>
        <dbReference type="EMBL" id="MXU91368.1"/>
    </source>
</evidence>
<dbReference type="EMBL" id="GIFC01009285">
    <property type="protein sequence ID" value="MXU91368.1"/>
    <property type="molecule type" value="Transcribed_RNA"/>
</dbReference>